<dbReference type="AlphaFoldDB" id="A0A0Q3I3E2"/>
<sequence length="345" mass="37859">MKRYLDYLWPIIGLVAVVWSVELLWSKLKAEAGTDAAIEALLENASLWQSIKIIAHRIGHKIAVIPPEAFFHAALATLVAYAALAWYDRIALIHLGKEKGISWFYISLCSFVTYALSHNIGASVFSGGMVRYRAYTAKGLTAAEVAVLVALCSFTFAFGTIFLMALVLLYEPQILRPLERMSRWFAIGDSTARMIGIGMLAFVALYTIGSWLRFKPLRIGKLEIIYPRLRIVARQYLAAPLELAGAAGIIYFALPEQGNPGFLIVLGAFLLSFSAGLLSQVPGGVGVMEAVFLAVMPGVPAPAVFAALLIWRLFYLILPLVFSLPIVLAFERAQLKRSTRIAPPP</sequence>
<feature type="transmembrane region" description="Helical" evidence="1">
    <location>
        <begin position="69"/>
        <end position="88"/>
    </location>
</feature>
<keyword evidence="4" id="KW-1185">Reference proteome</keyword>
<name>A0A0Q3I3E2_9HYPH</name>
<feature type="transmembrane region" description="Helical" evidence="1">
    <location>
        <begin position="232"/>
        <end position="254"/>
    </location>
</feature>
<evidence type="ECO:0000313" key="5">
    <source>
        <dbReference type="Proteomes" id="UP000190130"/>
    </source>
</evidence>
<evidence type="ECO:0000313" key="4">
    <source>
        <dbReference type="Proteomes" id="UP000051562"/>
    </source>
</evidence>
<feature type="transmembrane region" description="Helical" evidence="1">
    <location>
        <begin position="301"/>
        <end position="330"/>
    </location>
</feature>
<keyword evidence="1" id="KW-0472">Membrane</keyword>
<dbReference type="OrthoDB" id="145485at2"/>
<dbReference type="EMBL" id="FUYX01000001">
    <property type="protein sequence ID" value="SKB39825.1"/>
    <property type="molecule type" value="Genomic_DNA"/>
</dbReference>
<protein>
    <submittedName>
        <fullName evidence="2">Uncharacterized protein</fullName>
    </submittedName>
</protein>
<evidence type="ECO:0000313" key="2">
    <source>
        <dbReference type="EMBL" id="KQK29245.1"/>
    </source>
</evidence>
<reference evidence="3 5" key="2">
    <citation type="submission" date="2017-02" db="EMBL/GenBank/DDBJ databases">
        <authorList>
            <person name="Peterson S.W."/>
        </authorList>
    </citation>
    <scope>NUCLEOTIDE SEQUENCE [LARGE SCALE GENOMIC DNA]</scope>
    <source>
        <strain evidence="3 5">DSM 9653</strain>
    </source>
</reference>
<reference evidence="2 4" key="1">
    <citation type="submission" date="2015-10" db="EMBL/GenBank/DDBJ databases">
        <title>Draft genome of Bosea thiooxidans.</title>
        <authorList>
            <person name="Wang X."/>
        </authorList>
    </citation>
    <scope>NUCLEOTIDE SEQUENCE [LARGE SCALE GENOMIC DNA]</scope>
    <source>
        <strain evidence="2 4">CGMCC 9174</strain>
    </source>
</reference>
<dbReference type="STRING" id="53254.SAMN05660750_00563"/>
<dbReference type="RefSeq" id="WP_055729414.1">
    <property type="nucleotide sequence ID" value="NZ_FUYX01000001.1"/>
</dbReference>
<evidence type="ECO:0000313" key="3">
    <source>
        <dbReference type="EMBL" id="SKB39825.1"/>
    </source>
</evidence>
<dbReference type="Proteomes" id="UP000190130">
    <property type="component" value="Unassembled WGS sequence"/>
</dbReference>
<keyword evidence="1" id="KW-1133">Transmembrane helix</keyword>
<evidence type="ECO:0000256" key="1">
    <source>
        <dbReference type="SAM" id="Phobius"/>
    </source>
</evidence>
<feature type="transmembrane region" description="Helical" evidence="1">
    <location>
        <begin position="7"/>
        <end position="25"/>
    </location>
</feature>
<feature type="transmembrane region" description="Helical" evidence="1">
    <location>
        <begin position="191"/>
        <end position="212"/>
    </location>
</feature>
<feature type="transmembrane region" description="Helical" evidence="1">
    <location>
        <begin position="145"/>
        <end position="170"/>
    </location>
</feature>
<organism evidence="2 4">
    <name type="scientific">Bosea thiooxidans</name>
    <dbReference type="NCBI Taxonomy" id="53254"/>
    <lineage>
        <taxon>Bacteria</taxon>
        <taxon>Pseudomonadati</taxon>
        <taxon>Pseudomonadota</taxon>
        <taxon>Alphaproteobacteria</taxon>
        <taxon>Hyphomicrobiales</taxon>
        <taxon>Boseaceae</taxon>
        <taxon>Bosea</taxon>
    </lineage>
</organism>
<accession>A0A0Q3I3E2</accession>
<dbReference type="Proteomes" id="UP000051562">
    <property type="component" value="Unassembled WGS sequence"/>
</dbReference>
<gene>
    <name evidence="2" type="ORF">ARD30_18605</name>
    <name evidence="3" type="ORF">SAMN05660750_00563</name>
</gene>
<feature type="transmembrane region" description="Helical" evidence="1">
    <location>
        <begin position="261"/>
        <end position="281"/>
    </location>
</feature>
<feature type="transmembrane region" description="Helical" evidence="1">
    <location>
        <begin position="100"/>
        <end position="125"/>
    </location>
</feature>
<keyword evidence="1" id="KW-0812">Transmembrane</keyword>
<proteinExistence type="predicted"/>
<dbReference type="EMBL" id="LMAR01000051">
    <property type="protein sequence ID" value="KQK29245.1"/>
    <property type="molecule type" value="Genomic_DNA"/>
</dbReference>